<reference evidence="1" key="1">
    <citation type="submission" date="2014-12" db="EMBL/GenBank/DDBJ databases">
        <title>Insight into the proteome of Arion vulgaris.</title>
        <authorList>
            <person name="Aradska J."/>
            <person name="Bulat T."/>
            <person name="Smidak R."/>
            <person name="Sarate P."/>
            <person name="Gangsoo J."/>
            <person name="Sialana F."/>
            <person name="Bilban M."/>
            <person name="Lubec G."/>
        </authorList>
    </citation>
    <scope>NUCLEOTIDE SEQUENCE</scope>
    <source>
        <tissue evidence="1">Skin</tissue>
    </source>
</reference>
<dbReference type="EMBL" id="HACG01019680">
    <property type="protein sequence ID" value="CEK66545.1"/>
    <property type="molecule type" value="Transcribed_RNA"/>
</dbReference>
<feature type="non-terminal residue" evidence="1">
    <location>
        <position position="1"/>
    </location>
</feature>
<sequence length="80" mass="8916">LRGDILPVMEKLHNLGTGQRSMLTSIITQFISSSRRSRQGQGSSAKQLVGLVNKCITKESVNSQLFLEEMKKLKNPESIE</sequence>
<protein>
    <submittedName>
        <fullName evidence="1">Uncharacterized protein</fullName>
    </submittedName>
</protein>
<name>A0A0B6ZFP9_9EUPU</name>
<proteinExistence type="predicted"/>
<dbReference type="AlphaFoldDB" id="A0A0B6ZFP9"/>
<evidence type="ECO:0000313" key="1">
    <source>
        <dbReference type="EMBL" id="CEK66545.1"/>
    </source>
</evidence>
<accession>A0A0B6ZFP9</accession>
<gene>
    <name evidence="1" type="primary">ORF59281</name>
</gene>
<organism evidence="1">
    <name type="scientific">Arion vulgaris</name>
    <dbReference type="NCBI Taxonomy" id="1028688"/>
    <lineage>
        <taxon>Eukaryota</taxon>
        <taxon>Metazoa</taxon>
        <taxon>Spiralia</taxon>
        <taxon>Lophotrochozoa</taxon>
        <taxon>Mollusca</taxon>
        <taxon>Gastropoda</taxon>
        <taxon>Heterobranchia</taxon>
        <taxon>Euthyneura</taxon>
        <taxon>Panpulmonata</taxon>
        <taxon>Eupulmonata</taxon>
        <taxon>Stylommatophora</taxon>
        <taxon>Helicina</taxon>
        <taxon>Arionoidea</taxon>
        <taxon>Arionidae</taxon>
        <taxon>Arion</taxon>
    </lineage>
</organism>
<feature type="non-terminal residue" evidence="1">
    <location>
        <position position="80"/>
    </location>
</feature>